<dbReference type="PROSITE" id="PS00178">
    <property type="entry name" value="AA_TRNA_LIGASE_I"/>
    <property type="match status" value="1"/>
</dbReference>
<evidence type="ECO:0000256" key="12">
    <source>
        <dbReference type="ARBA" id="ARBA00030904"/>
    </source>
</evidence>
<dbReference type="InterPro" id="IPR023458">
    <property type="entry name" value="Met-tRNA_ligase_1"/>
</dbReference>
<dbReference type="EMBL" id="ML996579">
    <property type="protein sequence ID" value="KAF2754878.1"/>
    <property type="molecule type" value="Genomic_DNA"/>
</dbReference>
<dbReference type="Proteomes" id="UP000799437">
    <property type="component" value="Unassembled WGS sequence"/>
</dbReference>
<keyword evidence="19" id="KW-1185">Reference proteome</keyword>
<dbReference type="PANTHER" id="PTHR45765:SF1">
    <property type="entry name" value="METHIONINE--TRNA LIGASE, CYTOPLASMIC"/>
    <property type="match status" value="1"/>
</dbReference>
<dbReference type="GO" id="GO:0000049">
    <property type="term" value="F:tRNA binding"/>
    <property type="evidence" value="ECO:0007669"/>
    <property type="project" value="UniProtKB-KW"/>
</dbReference>
<feature type="domain" description="Methionyl-tRNA synthetase anticodon-binding" evidence="17">
    <location>
        <begin position="436"/>
        <end position="571"/>
    </location>
</feature>
<evidence type="ECO:0000256" key="14">
    <source>
        <dbReference type="RuleBase" id="RU363039"/>
    </source>
</evidence>
<dbReference type="Pfam" id="PF19303">
    <property type="entry name" value="Anticodon_3"/>
    <property type="match status" value="1"/>
</dbReference>
<sequence>MSLHSGVQQTILPEPGERNILITSALPYVNNVPHLGNIIGSVLSADVFARYCRGRGLRTLYVCGTDEYGTTAEVKALAENCTPKELCDRYFAIHADIYRWFNISFDIFGRTTHELHSQTTQDVFLKLQNNGFLEERWTNQLYCQQHLSFLADRFVEGECNACSYPDARGDQCDGCGKILDTLDLKNPRCKVDGSTPVVQETKHMFLRLDKLQPKIDAFYRQSAKKGAWSENGKRITEAWLKEGLIPRSITRDLKWGIAVPIAQYEDKVIYSWFDACIGYISITAQYTPEWRRWWHSPDDVQLYQFLGKDNVSYHSVIFPGSQLGSQDDWTKLHHLSSTEYLTYEGGKFSKSRGIGVFGDTARNTGIPADIWRFYLLAHRPESGDSEFNWDALISGNNNLLLKNLGNFINRVLKFLNGSHYEGVVPEYTSHKEASLDVLEEDINALLTQYIQELDGVKLRAALNTILRISQRGNVFLQSEGLDNKLAMSQPLKCAAIIGYAVNLAHLIAALLAPYMPDTAQSIQNQLKTKPDLIPDVWDTKAVSPGHTVGTAALLFRRLDPTKASQWRDTFGKQGLKKDGPKKEKSQKGGRSKADGIPIEKACLAE</sequence>
<evidence type="ECO:0000259" key="17">
    <source>
        <dbReference type="Pfam" id="PF19303"/>
    </source>
</evidence>
<evidence type="ECO:0000256" key="8">
    <source>
        <dbReference type="ARBA" id="ARBA00022840"/>
    </source>
</evidence>
<comment type="similarity">
    <text evidence="2 14">Belongs to the class-I aminoacyl-tRNA synthetase family.</text>
</comment>
<dbReference type="PRINTS" id="PR01041">
    <property type="entry name" value="TRNASYNTHMET"/>
</dbReference>
<protein>
    <recommendedName>
        <fullName evidence="3">methionine--tRNA ligase</fullName>
        <ecNumber evidence="3">6.1.1.10</ecNumber>
    </recommendedName>
    <alternativeName>
        <fullName evidence="12">Methionyl-tRNA synthetase</fullName>
    </alternativeName>
</protein>
<dbReference type="GO" id="GO:0005524">
    <property type="term" value="F:ATP binding"/>
    <property type="evidence" value="ECO:0007669"/>
    <property type="project" value="UniProtKB-KW"/>
</dbReference>
<dbReference type="InterPro" id="IPR015413">
    <property type="entry name" value="Methionyl/Leucyl_tRNA_Synth"/>
</dbReference>
<dbReference type="SUPFAM" id="SSF47323">
    <property type="entry name" value="Anticodon-binding domain of a subclass of class I aminoacyl-tRNA synthetases"/>
    <property type="match status" value="1"/>
</dbReference>
<evidence type="ECO:0000256" key="15">
    <source>
        <dbReference type="SAM" id="MobiDB-lite"/>
    </source>
</evidence>
<dbReference type="RefSeq" id="XP_033597329.1">
    <property type="nucleotide sequence ID" value="XM_033742879.1"/>
</dbReference>
<evidence type="ECO:0000313" key="18">
    <source>
        <dbReference type="EMBL" id="KAF2754878.1"/>
    </source>
</evidence>
<dbReference type="InterPro" id="IPR033911">
    <property type="entry name" value="MetRS_core"/>
</dbReference>
<evidence type="ECO:0000256" key="2">
    <source>
        <dbReference type="ARBA" id="ARBA00005594"/>
    </source>
</evidence>
<dbReference type="FunFam" id="2.20.28.20:FF:000001">
    <property type="entry name" value="Methionine--tRNA ligase"/>
    <property type="match status" value="1"/>
</dbReference>
<dbReference type="InterPro" id="IPR014758">
    <property type="entry name" value="Met-tRNA_synth"/>
</dbReference>
<evidence type="ECO:0000256" key="9">
    <source>
        <dbReference type="ARBA" id="ARBA00022884"/>
    </source>
</evidence>
<dbReference type="GO" id="GO:0004825">
    <property type="term" value="F:methionine-tRNA ligase activity"/>
    <property type="evidence" value="ECO:0007669"/>
    <property type="project" value="UniProtKB-EC"/>
</dbReference>
<dbReference type="SUPFAM" id="SSF57770">
    <property type="entry name" value="Methionyl-tRNA synthetase (MetRS), Zn-domain"/>
    <property type="match status" value="1"/>
</dbReference>
<keyword evidence="6 14" id="KW-0436">Ligase</keyword>
<dbReference type="CDD" id="cd00814">
    <property type="entry name" value="MetRS_core"/>
    <property type="match status" value="1"/>
</dbReference>
<keyword evidence="10 14" id="KW-0648">Protein biosynthesis</keyword>
<dbReference type="GO" id="GO:0006431">
    <property type="term" value="P:methionyl-tRNA aminoacylation"/>
    <property type="evidence" value="ECO:0007669"/>
    <property type="project" value="InterPro"/>
</dbReference>
<dbReference type="EC" id="6.1.1.10" evidence="3"/>
<proteinExistence type="inferred from homology"/>
<evidence type="ECO:0000256" key="5">
    <source>
        <dbReference type="ARBA" id="ARBA00022555"/>
    </source>
</evidence>
<dbReference type="Gene3D" id="2.20.28.20">
    <property type="entry name" value="Methionyl-tRNA synthetase, Zn-domain"/>
    <property type="match status" value="1"/>
</dbReference>
<dbReference type="PANTHER" id="PTHR45765">
    <property type="entry name" value="METHIONINE--TRNA LIGASE"/>
    <property type="match status" value="1"/>
</dbReference>
<dbReference type="SUPFAM" id="SSF52374">
    <property type="entry name" value="Nucleotidylyl transferase"/>
    <property type="match status" value="1"/>
</dbReference>
<keyword evidence="11 14" id="KW-0030">Aminoacyl-tRNA synthetase</keyword>
<evidence type="ECO:0000256" key="11">
    <source>
        <dbReference type="ARBA" id="ARBA00023146"/>
    </source>
</evidence>
<organism evidence="18 19">
    <name type="scientific">Pseudovirgaria hyperparasitica</name>
    <dbReference type="NCBI Taxonomy" id="470096"/>
    <lineage>
        <taxon>Eukaryota</taxon>
        <taxon>Fungi</taxon>
        <taxon>Dikarya</taxon>
        <taxon>Ascomycota</taxon>
        <taxon>Pezizomycotina</taxon>
        <taxon>Dothideomycetes</taxon>
        <taxon>Dothideomycetes incertae sedis</taxon>
        <taxon>Acrospermales</taxon>
        <taxon>Acrospermaceae</taxon>
        <taxon>Pseudovirgaria</taxon>
    </lineage>
</organism>
<evidence type="ECO:0000256" key="1">
    <source>
        <dbReference type="ARBA" id="ARBA00004496"/>
    </source>
</evidence>
<dbReference type="AlphaFoldDB" id="A0A6A6VW17"/>
<dbReference type="InterPro" id="IPR009080">
    <property type="entry name" value="tRNAsynth_Ia_anticodon-bd"/>
</dbReference>
<dbReference type="InterPro" id="IPR029038">
    <property type="entry name" value="MetRS_Zn"/>
</dbReference>
<keyword evidence="8 14" id="KW-0067">ATP-binding</keyword>
<dbReference type="NCBIfam" id="TIGR00398">
    <property type="entry name" value="metG"/>
    <property type="match status" value="1"/>
</dbReference>
<evidence type="ECO:0000256" key="7">
    <source>
        <dbReference type="ARBA" id="ARBA00022741"/>
    </source>
</evidence>
<feature type="compositionally biased region" description="Basic and acidic residues" evidence="15">
    <location>
        <begin position="575"/>
        <end position="586"/>
    </location>
</feature>
<dbReference type="Pfam" id="PF09334">
    <property type="entry name" value="tRNA-synt_1g"/>
    <property type="match status" value="1"/>
</dbReference>
<name>A0A6A6VW17_9PEZI</name>
<evidence type="ECO:0000259" key="16">
    <source>
        <dbReference type="Pfam" id="PF09334"/>
    </source>
</evidence>
<evidence type="ECO:0000256" key="10">
    <source>
        <dbReference type="ARBA" id="ARBA00022917"/>
    </source>
</evidence>
<dbReference type="GO" id="GO:0005829">
    <property type="term" value="C:cytosol"/>
    <property type="evidence" value="ECO:0007669"/>
    <property type="project" value="TreeGrafter"/>
</dbReference>
<dbReference type="InterPro" id="IPR014729">
    <property type="entry name" value="Rossmann-like_a/b/a_fold"/>
</dbReference>
<dbReference type="InterPro" id="IPR041872">
    <property type="entry name" value="Anticodon_Met"/>
</dbReference>
<feature type="region of interest" description="Disordered" evidence="15">
    <location>
        <begin position="566"/>
        <end position="605"/>
    </location>
</feature>
<evidence type="ECO:0000256" key="3">
    <source>
        <dbReference type="ARBA" id="ARBA00012838"/>
    </source>
</evidence>
<reference evidence="18" key="1">
    <citation type="journal article" date="2020" name="Stud. Mycol.">
        <title>101 Dothideomycetes genomes: a test case for predicting lifestyles and emergence of pathogens.</title>
        <authorList>
            <person name="Haridas S."/>
            <person name="Albert R."/>
            <person name="Binder M."/>
            <person name="Bloem J."/>
            <person name="Labutti K."/>
            <person name="Salamov A."/>
            <person name="Andreopoulos B."/>
            <person name="Baker S."/>
            <person name="Barry K."/>
            <person name="Bills G."/>
            <person name="Bluhm B."/>
            <person name="Cannon C."/>
            <person name="Castanera R."/>
            <person name="Culley D."/>
            <person name="Daum C."/>
            <person name="Ezra D."/>
            <person name="Gonzalez J."/>
            <person name="Henrissat B."/>
            <person name="Kuo A."/>
            <person name="Liang C."/>
            <person name="Lipzen A."/>
            <person name="Lutzoni F."/>
            <person name="Magnuson J."/>
            <person name="Mondo S."/>
            <person name="Nolan M."/>
            <person name="Ohm R."/>
            <person name="Pangilinan J."/>
            <person name="Park H.-J."/>
            <person name="Ramirez L."/>
            <person name="Alfaro M."/>
            <person name="Sun H."/>
            <person name="Tritt A."/>
            <person name="Yoshinaga Y."/>
            <person name="Zwiers L.-H."/>
            <person name="Turgeon B."/>
            <person name="Goodwin S."/>
            <person name="Spatafora J."/>
            <person name="Crous P."/>
            <person name="Grigoriev I."/>
        </authorList>
    </citation>
    <scope>NUCLEOTIDE SEQUENCE</scope>
    <source>
        <strain evidence="18">CBS 121739</strain>
    </source>
</reference>
<evidence type="ECO:0000256" key="6">
    <source>
        <dbReference type="ARBA" id="ARBA00022598"/>
    </source>
</evidence>
<comment type="catalytic activity">
    <reaction evidence="13">
        <text>tRNA(Met) + L-methionine + ATP = L-methionyl-tRNA(Met) + AMP + diphosphate</text>
        <dbReference type="Rhea" id="RHEA:13481"/>
        <dbReference type="Rhea" id="RHEA-COMP:9667"/>
        <dbReference type="Rhea" id="RHEA-COMP:9698"/>
        <dbReference type="ChEBI" id="CHEBI:30616"/>
        <dbReference type="ChEBI" id="CHEBI:33019"/>
        <dbReference type="ChEBI" id="CHEBI:57844"/>
        <dbReference type="ChEBI" id="CHEBI:78442"/>
        <dbReference type="ChEBI" id="CHEBI:78530"/>
        <dbReference type="ChEBI" id="CHEBI:456215"/>
        <dbReference type="EC" id="6.1.1.10"/>
    </reaction>
</comment>
<dbReference type="Gene3D" id="1.10.730.10">
    <property type="entry name" value="Isoleucyl-tRNA Synthetase, Domain 1"/>
    <property type="match status" value="1"/>
</dbReference>
<comment type="subcellular location">
    <subcellularLocation>
        <location evidence="1">Cytoplasm</location>
    </subcellularLocation>
</comment>
<evidence type="ECO:0000313" key="19">
    <source>
        <dbReference type="Proteomes" id="UP000799437"/>
    </source>
</evidence>
<gene>
    <name evidence="18" type="ORF">EJ05DRAFT_468664</name>
</gene>
<dbReference type="Gene3D" id="3.40.50.620">
    <property type="entry name" value="HUPs"/>
    <property type="match status" value="1"/>
</dbReference>
<dbReference type="InterPro" id="IPR001412">
    <property type="entry name" value="aa-tRNA-synth_I_CS"/>
</dbReference>
<keyword evidence="9" id="KW-0694">RNA-binding</keyword>
<accession>A0A6A6VW17</accession>
<dbReference type="GO" id="GO:0017101">
    <property type="term" value="C:aminoacyl-tRNA synthetase multienzyme complex"/>
    <property type="evidence" value="ECO:0007669"/>
    <property type="project" value="TreeGrafter"/>
</dbReference>
<evidence type="ECO:0000256" key="13">
    <source>
        <dbReference type="ARBA" id="ARBA00047364"/>
    </source>
</evidence>
<feature type="domain" description="Methionyl/Leucyl tRNA synthetase" evidence="16">
    <location>
        <begin position="20"/>
        <end position="412"/>
    </location>
</feature>
<evidence type="ECO:0000256" key="4">
    <source>
        <dbReference type="ARBA" id="ARBA00022490"/>
    </source>
</evidence>
<keyword evidence="7 14" id="KW-0547">Nucleotide-binding</keyword>
<keyword evidence="4" id="KW-0963">Cytoplasm</keyword>
<dbReference type="FunFam" id="1.10.730.10:FF:000031">
    <property type="entry name" value="Putative Methionyl-tRNA synthetase"/>
    <property type="match status" value="1"/>
</dbReference>
<dbReference type="GeneID" id="54483933"/>
<keyword evidence="5" id="KW-0820">tRNA-binding</keyword>
<dbReference type="OrthoDB" id="5844513at2759"/>